<dbReference type="eggNOG" id="KOG4759">
    <property type="taxonomic scope" value="Eukaryota"/>
</dbReference>
<dbReference type="FunCoup" id="F1A612">
    <property type="interactions" value="119"/>
</dbReference>
<dbReference type="Gene3D" id="3.30.1360.40">
    <property type="match status" value="1"/>
</dbReference>
<comment type="similarity">
    <text evidence="1">Belongs to the RRF family.</text>
</comment>
<proteinExistence type="inferred from homology"/>
<dbReference type="OrthoDB" id="407355at2759"/>
<evidence type="ECO:0000256" key="2">
    <source>
        <dbReference type="ARBA" id="ARBA00022917"/>
    </source>
</evidence>
<evidence type="ECO:0000313" key="4">
    <source>
        <dbReference type="EMBL" id="EGC28370.1"/>
    </source>
</evidence>
<dbReference type="VEuPathDB" id="AmoebaDB:DICPUDRAFT_160263"/>
<dbReference type="InterPro" id="IPR023584">
    <property type="entry name" value="Ribosome_recyc_fac_dom"/>
</dbReference>
<dbReference type="Proteomes" id="UP000001064">
    <property type="component" value="Unassembled WGS sequence"/>
</dbReference>
<reference evidence="5" key="1">
    <citation type="journal article" date="2011" name="Genome Biol.">
        <title>Comparative genomics of the social amoebae Dictyostelium discoideum and Dictyostelium purpureum.</title>
        <authorList>
            <consortium name="US DOE Joint Genome Institute (JGI-PGF)"/>
            <person name="Sucgang R."/>
            <person name="Kuo A."/>
            <person name="Tian X."/>
            <person name="Salerno W."/>
            <person name="Parikh A."/>
            <person name="Feasley C.L."/>
            <person name="Dalin E."/>
            <person name="Tu H."/>
            <person name="Huang E."/>
            <person name="Barry K."/>
            <person name="Lindquist E."/>
            <person name="Shapiro H."/>
            <person name="Bruce D."/>
            <person name="Schmutz J."/>
            <person name="Salamov A."/>
            <person name="Fey P."/>
            <person name="Gaudet P."/>
            <person name="Anjard C."/>
            <person name="Babu M.M."/>
            <person name="Basu S."/>
            <person name="Bushmanova Y."/>
            <person name="van der Wel H."/>
            <person name="Katoh-Kurasawa M."/>
            <person name="Dinh C."/>
            <person name="Coutinho P.M."/>
            <person name="Saito T."/>
            <person name="Elias M."/>
            <person name="Schaap P."/>
            <person name="Kay R.R."/>
            <person name="Henrissat B."/>
            <person name="Eichinger L."/>
            <person name="Rivero F."/>
            <person name="Putnam N.H."/>
            <person name="West C.M."/>
            <person name="Loomis W.F."/>
            <person name="Chisholm R.L."/>
            <person name="Shaulsky G."/>
            <person name="Strassmann J.E."/>
            <person name="Queller D.C."/>
            <person name="Kuspa A."/>
            <person name="Grigoriev I.V."/>
        </authorList>
    </citation>
    <scope>NUCLEOTIDE SEQUENCE [LARGE SCALE GENOMIC DNA]</scope>
    <source>
        <strain evidence="5">QSDP1</strain>
    </source>
</reference>
<dbReference type="OMA" id="FNPMNNG"/>
<keyword evidence="2" id="KW-0648">Protein biosynthesis</keyword>
<name>F1A612_DICPU</name>
<dbReference type="AlphaFoldDB" id="F1A612"/>
<dbReference type="InterPro" id="IPR002661">
    <property type="entry name" value="Ribosome_recyc_fac"/>
</dbReference>
<dbReference type="SUPFAM" id="SSF55194">
    <property type="entry name" value="Ribosome recycling factor, RRF"/>
    <property type="match status" value="1"/>
</dbReference>
<dbReference type="GeneID" id="10511058"/>
<gene>
    <name evidence="4" type="ORF">DICPUDRAFT_160263</name>
</gene>
<sequence length="265" mass="29505">MIRGLNKTSNILRSSVSLNSVTGNRTIVRGIFNISANPSRIVSRRSSLSFLNENTSVIITRAKGGSKGGKGGKGGKEDDTPFTNWKDIDLSRYQEASMKTLDYISREYGNIRFGRAGPELLDRINVETPNGNLLLPHIAMVTVKDPLTLNITLYDTSFVKNVEKAIQTAGLGLMPQVSGTVIKVSLPKPTNDLRQKLIKQVNTISEDAKVSIRRHRKDAMDSLKNYKLRKDDEKLLEKNIQKMIDDYVGNITKLTDSKLKEINSV</sequence>
<evidence type="ECO:0000256" key="1">
    <source>
        <dbReference type="ARBA" id="ARBA00005912"/>
    </source>
</evidence>
<keyword evidence="5" id="KW-1185">Reference proteome</keyword>
<dbReference type="GO" id="GO:0006412">
    <property type="term" value="P:translation"/>
    <property type="evidence" value="ECO:0000318"/>
    <property type="project" value="GO_Central"/>
</dbReference>
<protein>
    <recommendedName>
        <fullName evidence="3">Ribosome recycling factor domain-containing protein</fullName>
    </recommendedName>
</protein>
<evidence type="ECO:0000313" key="5">
    <source>
        <dbReference type="Proteomes" id="UP000001064"/>
    </source>
</evidence>
<organism evidence="4 5">
    <name type="scientific">Dictyostelium purpureum</name>
    <name type="common">Slime mold</name>
    <dbReference type="NCBI Taxonomy" id="5786"/>
    <lineage>
        <taxon>Eukaryota</taxon>
        <taxon>Amoebozoa</taxon>
        <taxon>Evosea</taxon>
        <taxon>Eumycetozoa</taxon>
        <taxon>Dictyostelia</taxon>
        <taxon>Dictyosteliales</taxon>
        <taxon>Dictyosteliaceae</taxon>
        <taxon>Dictyostelium</taxon>
    </lineage>
</organism>
<dbReference type="STRING" id="5786.F1A612"/>
<dbReference type="EMBL" id="GL871661">
    <property type="protein sequence ID" value="EGC28370.1"/>
    <property type="molecule type" value="Genomic_DNA"/>
</dbReference>
<dbReference type="PANTHER" id="PTHR20982:SF3">
    <property type="entry name" value="MITOCHONDRIAL RIBOSOME RECYCLING FACTOR PSEUDO 1"/>
    <property type="match status" value="1"/>
</dbReference>
<accession>F1A612</accession>
<feature type="domain" description="Ribosome recycling factor" evidence="3">
    <location>
        <begin position="106"/>
        <end position="262"/>
    </location>
</feature>
<dbReference type="PANTHER" id="PTHR20982">
    <property type="entry name" value="RIBOSOME RECYCLING FACTOR"/>
    <property type="match status" value="1"/>
</dbReference>
<dbReference type="KEGG" id="dpp:DICPUDRAFT_160263"/>
<dbReference type="GO" id="GO:0005739">
    <property type="term" value="C:mitochondrion"/>
    <property type="evidence" value="ECO:0000318"/>
    <property type="project" value="GO_Central"/>
</dbReference>
<dbReference type="RefSeq" id="XP_003295107.1">
    <property type="nucleotide sequence ID" value="XM_003295059.1"/>
</dbReference>
<dbReference type="Pfam" id="PF01765">
    <property type="entry name" value="RRF"/>
    <property type="match status" value="1"/>
</dbReference>
<dbReference type="Gene3D" id="1.10.132.20">
    <property type="entry name" value="Ribosome-recycling factor"/>
    <property type="match status" value="1"/>
</dbReference>
<dbReference type="InParanoid" id="F1A612"/>
<evidence type="ECO:0000259" key="3">
    <source>
        <dbReference type="Pfam" id="PF01765"/>
    </source>
</evidence>
<dbReference type="InterPro" id="IPR036191">
    <property type="entry name" value="RRF_sf"/>
</dbReference>
<dbReference type="GO" id="GO:0043023">
    <property type="term" value="F:ribosomal large subunit binding"/>
    <property type="evidence" value="ECO:0000318"/>
    <property type="project" value="GO_Central"/>
</dbReference>
<dbReference type="FunFam" id="3.30.1360.40:FF:000001">
    <property type="entry name" value="Ribosome-recycling factor"/>
    <property type="match status" value="1"/>
</dbReference>